<reference evidence="11 12" key="1">
    <citation type="submission" date="2015-01" db="EMBL/GenBank/DDBJ databases">
        <title>Genome Sequencing of Rickettsiales.</title>
        <authorList>
            <person name="Daugherty S.C."/>
            <person name="Su Q."/>
            <person name="Abolude K."/>
            <person name="Beier-Sexton M."/>
            <person name="Carlyon J.A."/>
            <person name="Carter R."/>
            <person name="Day N.P."/>
            <person name="Dumler S.J."/>
            <person name="Dyachenko V."/>
            <person name="Godinez A."/>
            <person name="Kurtti T.J."/>
            <person name="Lichay M."/>
            <person name="Mullins K.E."/>
            <person name="Ott S."/>
            <person name="Pappas-Brown V."/>
            <person name="Paris D.H."/>
            <person name="Patel P."/>
            <person name="Richards A.L."/>
            <person name="Sadzewicz L."/>
            <person name="Sears K."/>
            <person name="Seidman D."/>
            <person name="Sengamalay N."/>
            <person name="Stenos J."/>
            <person name="Tallon L.J."/>
            <person name="Vincent G."/>
            <person name="Fraser C.M."/>
            <person name="Munderloh U."/>
            <person name="Dunning-Hotopp J.C."/>
        </authorList>
    </citation>
    <scope>NUCLEOTIDE SEQUENCE [LARGE SCALE GENOMIC DNA]</scope>
    <source>
        <strain evidence="11 12">NCH-1</strain>
    </source>
</reference>
<dbReference type="Pfam" id="PF02602">
    <property type="entry name" value="HEM4"/>
    <property type="match status" value="1"/>
</dbReference>
<evidence type="ECO:0000256" key="6">
    <source>
        <dbReference type="ARBA" id="ARBA00037589"/>
    </source>
</evidence>
<dbReference type="PATRIC" id="fig|1359161.3.peg.673"/>
<sequence length="239" mass="26867">MLQSNFRYFMLLLTRAMCDSVKSRDALIALGFDVFIEPMFEVRYLAAEITGLEGYEVVLATSRHGIIGMAQATDNRSIPIVTVGDSSMKHALSLGFQNVKTVSGTAEDLLHYLRTKSYSSKVLYIRGTNISHDLSKMARNFGITVEELILYETIRSTELSPECCYLLSKRKISGVLFYSMETAKIFMNLVEKKYKECLATVAAYTISSRVCDALNTCKWKGVLVSESPTEESLFRLLLK</sequence>
<dbReference type="AlphaFoldDB" id="A0A0F3NK04"/>
<evidence type="ECO:0000256" key="4">
    <source>
        <dbReference type="ARBA" id="ARBA00023239"/>
    </source>
</evidence>
<keyword evidence="4 9" id="KW-0456">Lyase</keyword>
<comment type="caution">
    <text evidence="11">The sequence shown here is derived from an EMBL/GenBank/DDBJ whole genome shotgun (WGS) entry which is preliminary data.</text>
</comment>
<evidence type="ECO:0000313" key="11">
    <source>
        <dbReference type="EMBL" id="KJV68086.1"/>
    </source>
</evidence>
<dbReference type="EC" id="4.2.1.75" evidence="3 9"/>
<keyword evidence="5 9" id="KW-0627">Porphyrin biosynthesis</keyword>
<dbReference type="InterPro" id="IPR039793">
    <property type="entry name" value="UROS/Hem4"/>
</dbReference>
<evidence type="ECO:0000313" key="12">
    <source>
        <dbReference type="Proteomes" id="UP000033754"/>
    </source>
</evidence>
<feature type="domain" description="Tetrapyrrole biosynthesis uroporphyrinogen III synthase" evidence="10">
    <location>
        <begin position="26"/>
        <end position="234"/>
    </location>
</feature>
<evidence type="ECO:0000256" key="5">
    <source>
        <dbReference type="ARBA" id="ARBA00023244"/>
    </source>
</evidence>
<evidence type="ECO:0000256" key="9">
    <source>
        <dbReference type="RuleBase" id="RU366031"/>
    </source>
</evidence>
<dbReference type="GO" id="GO:0006782">
    <property type="term" value="P:protoporphyrinogen IX biosynthetic process"/>
    <property type="evidence" value="ECO:0007669"/>
    <property type="project" value="UniProtKB-UniRule"/>
</dbReference>
<dbReference type="PANTHER" id="PTHR38042">
    <property type="entry name" value="UROPORPHYRINOGEN-III SYNTHASE, CHLOROPLASTIC"/>
    <property type="match status" value="1"/>
</dbReference>
<protein>
    <recommendedName>
        <fullName evidence="7 9">Uroporphyrinogen-III synthase</fullName>
        <ecNumber evidence="3 9">4.2.1.75</ecNumber>
    </recommendedName>
</protein>
<organism evidence="11 12">
    <name type="scientific">Anaplasma phagocytophilum str. NCH-1</name>
    <dbReference type="NCBI Taxonomy" id="1359161"/>
    <lineage>
        <taxon>Bacteria</taxon>
        <taxon>Pseudomonadati</taxon>
        <taxon>Pseudomonadota</taxon>
        <taxon>Alphaproteobacteria</taxon>
        <taxon>Rickettsiales</taxon>
        <taxon>Anaplasmataceae</taxon>
        <taxon>Anaplasma</taxon>
        <taxon>phagocytophilum group</taxon>
    </lineage>
</organism>
<accession>A0A0F3NK04</accession>
<gene>
    <name evidence="11" type="ORF">EPHNCH_0594</name>
</gene>
<evidence type="ECO:0000256" key="7">
    <source>
        <dbReference type="ARBA" id="ARBA00040167"/>
    </source>
</evidence>
<name>A0A0F3NK04_ANAPH</name>
<comment type="pathway">
    <text evidence="1 9">Porphyrin-containing compound metabolism; protoporphyrin-IX biosynthesis; coproporphyrinogen-III from 5-aminolevulinate: step 3/4.</text>
</comment>
<dbReference type="Gene3D" id="3.40.50.10090">
    <property type="match status" value="2"/>
</dbReference>
<proteinExistence type="inferred from homology"/>
<dbReference type="GO" id="GO:0004852">
    <property type="term" value="F:uroporphyrinogen-III synthase activity"/>
    <property type="evidence" value="ECO:0007669"/>
    <property type="project" value="UniProtKB-UniRule"/>
</dbReference>
<dbReference type="GO" id="GO:0006780">
    <property type="term" value="P:uroporphyrinogen III biosynthetic process"/>
    <property type="evidence" value="ECO:0007669"/>
    <property type="project" value="UniProtKB-UniRule"/>
</dbReference>
<evidence type="ECO:0000259" key="10">
    <source>
        <dbReference type="Pfam" id="PF02602"/>
    </source>
</evidence>
<dbReference type="InterPro" id="IPR036108">
    <property type="entry name" value="4pyrrol_syn_uPrphyn_synt_sf"/>
</dbReference>
<dbReference type="SUPFAM" id="SSF69618">
    <property type="entry name" value="HemD-like"/>
    <property type="match status" value="1"/>
</dbReference>
<dbReference type="EMBL" id="LANT01000002">
    <property type="protein sequence ID" value="KJV68086.1"/>
    <property type="molecule type" value="Genomic_DNA"/>
</dbReference>
<comment type="similarity">
    <text evidence="2 9">Belongs to the uroporphyrinogen-III synthase family.</text>
</comment>
<comment type="function">
    <text evidence="6 9">Catalyzes cyclization of the linear tetrapyrrole, hydroxymethylbilane, to the macrocyclic uroporphyrinogen III.</text>
</comment>
<evidence type="ECO:0000256" key="3">
    <source>
        <dbReference type="ARBA" id="ARBA00013109"/>
    </source>
</evidence>
<comment type="catalytic activity">
    <reaction evidence="8 9">
        <text>hydroxymethylbilane = uroporphyrinogen III + H2O</text>
        <dbReference type="Rhea" id="RHEA:18965"/>
        <dbReference type="ChEBI" id="CHEBI:15377"/>
        <dbReference type="ChEBI" id="CHEBI:57308"/>
        <dbReference type="ChEBI" id="CHEBI:57845"/>
        <dbReference type="EC" id="4.2.1.75"/>
    </reaction>
</comment>
<evidence type="ECO:0000256" key="2">
    <source>
        <dbReference type="ARBA" id="ARBA00008133"/>
    </source>
</evidence>
<evidence type="ECO:0000256" key="1">
    <source>
        <dbReference type="ARBA" id="ARBA00004772"/>
    </source>
</evidence>
<dbReference type="InterPro" id="IPR003754">
    <property type="entry name" value="4pyrrol_synth_uPrphyn_synth"/>
</dbReference>
<evidence type="ECO:0000256" key="8">
    <source>
        <dbReference type="ARBA" id="ARBA00048617"/>
    </source>
</evidence>
<dbReference type="Proteomes" id="UP000033754">
    <property type="component" value="Unassembled WGS sequence"/>
</dbReference>
<dbReference type="CDD" id="cd06578">
    <property type="entry name" value="HemD"/>
    <property type="match status" value="1"/>
</dbReference>
<dbReference type="PANTHER" id="PTHR38042:SF1">
    <property type="entry name" value="UROPORPHYRINOGEN-III SYNTHASE, CHLOROPLASTIC"/>
    <property type="match status" value="1"/>
</dbReference>